<organism evidence="2 3">
    <name type="scientific">Aspergillus nanangensis</name>
    <dbReference type="NCBI Taxonomy" id="2582783"/>
    <lineage>
        <taxon>Eukaryota</taxon>
        <taxon>Fungi</taxon>
        <taxon>Dikarya</taxon>
        <taxon>Ascomycota</taxon>
        <taxon>Pezizomycotina</taxon>
        <taxon>Eurotiomycetes</taxon>
        <taxon>Eurotiomycetidae</taxon>
        <taxon>Eurotiales</taxon>
        <taxon>Aspergillaceae</taxon>
        <taxon>Aspergillus</taxon>
        <taxon>Aspergillus subgen. Circumdati</taxon>
    </lineage>
</organism>
<keyword evidence="1" id="KW-0732">Signal</keyword>
<dbReference type="AlphaFoldDB" id="A0AAD4GT86"/>
<feature type="signal peptide" evidence="1">
    <location>
        <begin position="1"/>
        <end position="19"/>
    </location>
</feature>
<proteinExistence type="predicted"/>
<name>A0AAD4GT86_ASPNN</name>
<gene>
    <name evidence="2" type="ORF">FE257_010427</name>
</gene>
<evidence type="ECO:0000313" key="2">
    <source>
        <dbReference type="EMBL" id="KAF9887173.1"/>
    </source>
</evidence>
<keyword evidence="3" id="KW-1185">Reference proteome</keyword>
<reference evidence="2" key="1">
    <citation type="journal article" date="2019" name="Beilstein J. Org. Chem.">
        <title>Nanangenines: drimane sesquiterpenoids as the dominant metabolite cohort of a novel Australian fungus, Aspergillus nanangensis.</title>
        <authorList>
            <person name="Lacey H.J."/>
            <person name="Gilchrist C.L.M."/>
            <person name="Crombie A."/>
            <person name="Kalaitzis J.A."/>
            <person name="Vuong D."/>
            <person name="Rutledge P.J."/>
            <person name="Turner P."/>
            <person name="Pitt J.I."/>
            <person name="Lacey E."/>
            <person name="Chooi Y.H."/>
            <person name="Piggott A.M."/>
        </authorList>
    </citation>
    <scope>NUCLEOTIDE SEQUENCE</scope>
    <source>
        <strain evidence="2">MST-FP2251</strain>
    </source>
</reference>
<dbReference type="EMBL" id="VCAU01000065">
    <property type="protein sequence ID" value="KAF9887173.1"/>
    <property type="molecule type" value="Genomic_DNA"/>
</dbReference>
<dbReference type="InterPro" id="IPR017853">
    <property type="entry name" value="GH"/>
</dbReference>
<dbReference type="Gene3D" id="3.20.20.80">
    <property type="entry name" value="Glycosidases"/>
    <property type="match status" value="1"/>
</dbReference>
<accession>A0AAD4GT86</accession>
<comment type="caution">
    <text evidence="2">The sequence shown here is derived from an EMBL/GenBank/DDBJ whole genome shotgun (WGS) entry which is preliminary data.</text>
</comment>
<dbReference type="Proteomes" id="UP001194746">
    <property type="component" value="Unassembled WGS sequence"/>
</dbReference>
<feature type="chain" id="PRO_5041967758" evidence="1">
    <location>
        <begin position="20"/>
        <end position="338"/>
    </location>
</feature>
<dbReference type="SUPFAM" id="SSF51445">
    <property type="entry name" value="(Trans)glycosidases"/>
    <property type="match status" value="1"/>
</dbReference>
<reference evidence="2" key="2">
    <citation type="submission" date="2020-02" db="EMBL/GenBank/DDBJ databases">
        <authorList>
            <person name="Gilchrist C.L.M."/>
            <person name="Chooi Y.-H."/>
        </authorList>
    </citation>
    <scope>NUCLEOTIDE SEQUENCE</scope>
    <source>
        <strain evidence="2">MST-FP2251</strain>
    </source>
</reference>
<evidence type="ECO:0000313" key="3">
    <source>
        <dbReference type="Proteomes" id="UP001194746"/>
    </source>
</evidence>
<protein>
    <submittedName>
        <fullName evidence="2">Uncharacterized protein</fullName>
    </submittedName>
</protein>
<sequence>MFSRPVLFAALACASLSFASPAKNVARRSFAPTAGSTVVSIGQNYDDEWHAFADSVKTPSGISFYGNIYDGALNSDSQTLLADYAGSQNGFVEIGLSWKDDMTSHGYTIYQGAQLCQDIAGGKYDASLNQLGSYLAQFSNVKYLLRVDYEVSGNLHANTNPNGFDSATFDLTAYPAAFAHVRSVILGLVSNVEFVFHPVRGSASQLYPGDDVVDWQGFSIFNNDVCLAVGSTTNCQGDQLDPNVLKDIQFATKPKIVSESGAQPPASADPAAFIDYLDRVRSMVETYDFAGWFYINSLWTAHGWDGSVWGDSRIEANAQVLDWYQQNIVANPRYVFAE</sequence>
<evidence type="ECO:0000256" key="1">
    <source>
        <dbReference type="SAM" id="SignalP"/>
    </source>
</evidence>